<proteinExistence type="predicted"/>
<organism evidence="2 3">
    <name type="scientific">Ditylenchus dipsaci</name>
    <dbReference type="NCBI Taxonomy" id="166011"/>
    <lineage>
        <taxon>Eukaryota</taxon>
        <taxon>Metazoa</taxon>
        <taxon>Ecdysozoa</taxon>
        <taxon>Nematoda</taxon>
        <taxon>Chromadorea</taxon>
        <taxon>Rhabditida</taxon>
        <taxon>Tylenchina</taxon>
        <taxon>Tylenchomorpha</taxon>
        <taxon>Sphaerularioidea</taxon>
        <taxon>Anguinidae</taxon>
        <taxon>Anguininae</taxon>
        <taxon>Ditylenchus</taxon>
    </lineage>
</organism>
<dbReference type="WBParaSite" id="jg25456">
    <property type="protein sequence ID" value="jg25456"/>
    <property type="gene ID" value="jg25456"/>
</dbReference>
<protein>
    <submittedName>
        <fullName evidence="3">Uncharacterized protein</fullName>
    </submittedName>
</protein>
<evidence type="ECO:0000313" key="3">
    <source>
        <dbReference type="WBParaSite" id="jg25456"/>
    </source>
</evidence>
<reference evidence="3" key="1">
    <citation type="submission" date="2022-11" db="UniProtKB">
        <authorList>
            <consortium name="WormBaseParasite"/>
        </authorList>
    </citation>
    <scope>IDENTIFICATION</scope>
</reference>
<evidence type="ECO:0000256" key="1">
    <source>
        <dbReference type="SAM" id="MobiDB-lite"/>
    </source>
</evidence>
<name>A0A915DZW7_9BILA</name>
<feature type="region of interest" description="Disordered" evidence="1">
    <location>
        <begin position="1"/>
        <end position="55"/>
    </location>
</feature>
<feature type="compositionally biased region" description="Basic residues" evidence="1">
    <location>
        <begin position="17"/>
        <end position="34"/>
    </location>
</feature>
<evidence type="ECO:0000313" key="2">
    <source>
        <dbReference type="Proteomes" id="UP000887574"/>
    </source>
</evidence>
<keyword evidence="2" id="KW-1185">Reference proteome</keyword>
<dbReference type="Proteomes" id="UP000887574">
    <property type="component" value="Unplaced"/>
</dbReference>
<accession>A0A915DZW7</accession>
<sequence>MNPNVSLRVQQRCNNKPGKRQPHSRHVYTPKSRPKGSNSIQSSPVASQGKKRWKDDIWNSVEDGENRCGQKVLMCETCRSELKYTVTLTV</sequence>
<feature type="compositionally biased region" description="Polar residues" evidence="1">
    <location>
        <begin position="35"/>
        <end position="46"/>
    </location>
</feature>
<feature type="compositionally biased region" description="Polar residues" evidence="1">
    <location>
        <begin position="1"/>
        <end position="14"/>
    </location>
</feature>
<dbReference type="AlphaFoldDB" id="A0A915DZW7"/>